<dbReference type="PANTHER" id="PTHR36974">
    <property type="entry name" value="MEMBRANE PROTEIN-RELATED"/>
    <property type="match status" value="1"/>
</dbReference>
<dbReference type="OrthoDB" id="129693at2"/>
<reference evidence="2 3" key="1">
    <citation type="submission" date="2017-06" db="EMBL/GenBank/DDBJ databases">
        <authorList>
            <person name="Kim H.J."/>
            <person name="Triplett B.A."/>
        </authorList>
    </citation>
    <scope>NUCLEOTIDE SEQUENCE [LARGE SCALE GENOMIC DNA]</scope>
    <source>
        <strain evidence="2 3">DSM 22179</strain>
    </source>
</reference>
<keyword evidence="1" id="KW-0812">Transmembrane</keyword>
<dbReference type="AlphaFoldDB" id="A0A212T0Q3"/>
<feature type="transmembrane region" description="Helical" evidence="1">
    <location>
        <begin position="97"/>
        <end position="119"/>
    </location>
</feature>
<dbReference type="EMBL" id="FYEZ01000001">
    <property type="protein sequence ID" value="SNC59618.1"/>
    <property type="molecule type" value="Genomic_DNA"/>
</dbReference>
<feature type="transmembrane region" description="Helical" evidence="1">
    <location>
        <begin position="29"/>
        <end position="49"/>
    </location>
</feature>
<name>A0A212T0Q3_9MICO</name>
<proteinExistence type="predicted"/>
<sequence>MAPLIALLLGTGAAAVAAALGVELLEPWTARLAIGLAVMLLLTGSAHFVPRPRRRGLIAMVPPWVPAPHLVVTATGLLELAAAAGLVTTVGEPVVRSWIAAGVAVFLVAVFPANLHAARGHAGPEAPATPLLRRSVLQAVYLVAALVVAVDGL</sequence>
<organism evidence="2 3">
    <name type="scientific">Kytococcus aerolatus</name>
    <dbReference type="NCBI Taxonomy" id="592308"/>
    <lineage>
        <taxon>Bacteria</taxon>
        <taxon>Bacillati</taxon>
        <taxon>Actinomycetota</taxon>
        <taxon>Actinomycetes</taxon>
        <taxon>Micrococcales</taxon>
        <taxon>Kytococcaceae</taxon>
        <taxon>Kytococcus</taxon>
    </lineage>
</organism>
<keyword evidence="3" id="KW-1185">Reference proteome</keyword>
<evidence type="ECO:0000313" key="2">
    <source>
        <dbReference type="EMBL" id="SNC59618.1"/>
    </source>
</evidence>
<dbReference type="PANTHER" id="PTHR36974:SF1">
    <property type="entry name" value="DOXX FAMILY MEMBRANE PROTEIN"/>
    <property type="match status" value="1"/>
</dbReference>
<dbReference type="RefSeq" id="WP_088817162.1">
    <property type="nucleotide sequence ID" value="NZ_FYEZ01000001.1"/>
</dbReference>
<keyword evidence="1" id="KW-1133">Transmembrane helix</keyword>
<feature type="transmembrane region" description="Helical" evidence="1">
    <location>
        <begin position="70"/>
        <end position="91"/>
    </location>
</feature>
<feature type="transmembrane region" description="Helical" evidence="1">
    <location>
        <begin position="131"/>
        <end position="150"/>
    </location>
</feature>
<keyword evidence="1" id="KW-0472">Membrane</keyword>
<dbReference type="Proteomes" id="UP000198122">
    <property type="component" value="Unassembled WGS sequence"/>
</dbReference>
<evidence type="ECO:0000313" key="3">
    <source>
        <dbReference type="Proteomes" id="UP000198122"/>
    </source>
</evidence>
<evidence type="ECO:0000256" key="1">
    <source>
        <dbReference type="SAM" id="Phobius"/>
    </source>
</evidence>
<accession>A0A212T0Q3</accession>
<protein>
    <submittedName>
        <fullName evidence="2">Uncharacterized membrane protein</fullName>
    </submittedName>
</protein>
<gene>
    <name evidence="2" type="ORF">SAMN05445756_0104</name>
</gene>